<dbReference type="RefSeq" id="WP_382384106.1">
    <property type="nucleotide sequence ID" value="NZ_JBHMEZ010000013.1"/>
</dbReference>
<dbReference type="Gene3D" id="2.60.120.560">
    <property type="entry name" value="Exo-inulinase, domain 1"/>
    <property type="match status" value="1"/>
</dbReference>
<evidence type="ECO:0000313" key="3">
    <source>
        <dbReference type="EMBL" id="MFB9054467.1"/>
    </source>
</evidence>
<accession>A0ABV5F4T9</accession>
<proteinExistence type="predicted"/>
<feature type="signal peptide" evidence="1">
    <location>
        <begin position="1"/>
        <end position="20"/>
    </location>
</feature>
<sequence length="286" mass="32175">MKIELKLIIIMCLSPLFINAQTDVTSKKQSITVPKIDYKVLEDKEPWKDTEDWAEVKTVSVNSDGVPEDAIVLFSGNNLDAWQSPQLQTPANMEQAEVISPALISDYLGTPTKWQIVEQAMRNAPKSGSVASKQSFGSVQMHIEWLAPKAENATGQDYSNSGIFFMGLYEVQVLNSYKNPTYSNGQASSIYKQSKPLVNASKPTDVWQSYDLIFTAPTFDKNQELISPAYLTVFHNGVLVQNHFKLQGPTIFIGESNYVYHKEKLPLVLQNHGLPVLYKNIWLREL</sequence>
<dbReference type="Pfam" id="PF06439">
    <property type="entry name" value="3keto-disac_hyd"/>
    <property type="match status" value="1"/>
</dbReference>
<reference evidence="3 4" key="1">
    <citation type="submission" date="2024-09" db="EMBL/GenBank/DDBJ databases">
        <authorList>
            <person name="Sun Q."/>
            <person name="Mori K."/>
        </authorList>
    </citation>
    <scope>NUCLEOTIDE SEQUENCE [LARGE SCALE GENOMIC DNA]</scope>
    <source>
        <strain evidence="3 4">CECT 8286</strain>
    </source>
</reference>
<evidence type="ECO:0000259" key="2">
    <source>
        <dbReference type="Pfam" id="PF06439"/>
    </source>
</evidence>
<evidence type="ECO:0000313" key="4">
    <source>
        <dbReference type="Proteomes" id="UP001589605"/>
    </source>
</evidence>
<organism evidence="3 4">
    <name type="scientific">Formosa undariae</name>
    <dbReference type="NCBI Taxonomy" id="1325436"/>
    <lineage>
        <taxon>Bacteria</taxon>
        <taxon>Pseudomonadati</taxon>
        <taxon>Bacteroidota</taxon>
        <taxon>Flavobacteriia</taxon>
        <taxon>Flavobacteriales</taxon>
        <taxon>Flavobacteriaceae</taxon>
        <taxon>Formosa</taxon>
    </lineage>
</organism>
<feature type="chain" id="PRO_5046004704" evidence="1">
    <location>
        <begin position="21"/>
        <end position="286"/>
    </location>
</feature>
<evidence type="ECO:0000256" key="1">
    <source>
        <dbReference type="SAM" id="SignalP"/>
    </source>
</evidence>
<name>A0ABV5F4T9_9FLAO</name>
<comment type="caution">
    <text evidence="3">The sequence shown here is derived from an EMBL/GenBank/DDBJ whole genome shotgun (WGS) entry which is preliminary data.</text>
</comment>
<protein>
    <submittedName>
        <fullName evidence="3">DUF1080 domain-containing protein</fullName>
    </submittedName>
</protein>
<keyword evidence="1" id="KW-0732">Signal</keyword>
<dbReference type="Proteomes" id="UP001589605">
    <property type="component" value="Unassembled WGS sequence"/>
</dbReference>
<gene>
    <name evidence="3" type="ORF">ACFFVB_15365</name>
</gene>
<feature type="domain" description="3-keto-alpha-glucoside-1,2-lyase/3-keto-2-hydroxy-glucal hydratase" evidence="2">
    <location>
        <begin position="70"/>
        <end position="284"/>
    </location>
</feature>
<dbReference type="EMBL" id="JBHMEZ010000013">
    <property type="protein sequence ID" value="MFB9054467.1"/>
    <property type="molecule type" value="Genomic_DNA"/>
</dbReference>
<keyword evidence="4" id="KW-1185">Reference proteome</keyword>
<dbReference type="InterPro" id="IPR010496">
    <property type="entry name" value="AL/BT2_dom"/>
</dbReference>